<dbReference type="EMBL" id="JBGFUD010001754">
    <property type="protein sequence ID" value="MFH4976713.1"/>
    <property type="molecule type" value="Genomic_DNA"/>
</dbReference>
<accession>A0ABD6E9N8</accession>
<dbReference type="InterPro" id="IPR025941">
    <property type="entry name" value="Vps8_central_dom"/>
</dbReference>
<dbReference type="SUPFAM" id="SSF50978">
    <property type="entry name" value="WD40 repeat-like"/>
    <property type="match status" value="1"/>
</dbReference>
<reference evidence="3 4" key="1">
    <citation type="submission" date="2024-08" db="EMBL/GenBank/DDBJ databases">
        <title>Gnathostoma spinigerum genome.</title>
        <authorList>
            <person name="Gonzalez-Bertolin B."/>
            <person name="Monzon S."/>
            <person name="Zaballos A."/>
            <person name="Jimenez P."/>
            <person name="Dekumyoy P."/>
            <person name="Varona S."/>
            <person name="Cuesta I."/>
            <person name="Sumanam S."/>
            <person name="Adisakwattana P."/>
            <person name="Gasser R.B."/>
            <person name="Hernandez-Gonzalez A."/>
            <person name="Young N.D."/>
            <person name="Perteguer M.J."/>
        </authorList>
    </citation>
    <scope>NUCLEOTIDE SEQUENCE [LARGE SCALE GENOMIC DNA]</scope>
    <source>
        <strain evidence="3">AL3</strain>
        <tissue evidence="3">Liver</tissue>
    </source>
</reference>
<evidence type="ECO:0000313" key="4">
    <source>
        <dbReference type="Proteomes" id="UP001608902"/>
    </source>
</evidence>
<dbReference type="InterPro" id="IPR015943">
    <property type="entry name" value="WD40/YVTN_repeat-like_dom_sf"/>
</dbReference>
<dbReference type="Pfam" id="PF23410">
    <property type="entry name" value="Beta-prop_VPS8"/>
    <property type="match status" value="1"/>
</dbReference>
<dbReference type="InterPro" id="IPR045111">
    <property type="entry name" value="Vps41/Vps8"/>
</dbReference>
<name>A0ABD6E9N8_9BILA</name>
<evidence type="ECO:0000313" key="3">
    <source>
        <dbReference type="EMBL" id="MFH4976713.1"/>
    </source>
</evidence>
<sequence>MSTVTTSDFVDSWLELDDTIDVPDQSLDEILADKILTFDDDKTGISDEESSLLTSPNSMQLVPQASYTLDSPIQINLLESISYQLKSNQDHINSGFPASVACSLVYVVVGTTRGYVLLFDRNSERLVSSTYFDGLPISCLDFTGDELKLIVGFSTGHIRVVNVKTLRVLEEVNDVMQPGSGILQATSNFNGRQIIALNSGGSVFELVKHSRLKGRRIRCLFSGCHGEAVHLRLIANDSLLVILSLRKAFFISLPKAKLVFTAQLNGPPNAPPLIEWSLDRPEKPAIRHLIVCLARGSLIKAFRVETSNFLPSKFELIRTIQLDHYVVNMKWINDDCIIAFDNKEKVHLISYHYRKELSVKDVPEIELTYGITDFKGLSSGGNVSKALEYLSSSVCYQSIKSYGSSVYILGSGCMYELNLLDEISQIDAFIDRNDVLSATLYAIDIYTGKVRNLKSKVESSRSISNYFPVLLQKLLETTMSGLDHGRVVHLINHYRMHINILIKACISTSRFDLLYSVVYPSIEKDPLSKTIFLEFLDDIIIDGLLEDPPPALVAEYLRNLVAEGQLDQYETSIVHIPVNKLDIHNVITFCRANKLYNGIVYIYNNVFGDYLSPLEEMLLNLSEILRNEVLSDFEIAQGNKLLHYIHCCLCGKAYPTGSLSEPLKEKVPLEIYRCLVSVIGKDGSLAETKYPYICLLLKFDAQQFLNIILSSSDSLLLSVGGGRLQRLVEIVYESSNAIPKNIVLLTHILCFLAKLRQKNAIFSLDGIISELVEVVLTSENEGLGGSESDQCIIDLMHSMDTLDDDRILRLAERRKRWKICGYIYSKRRQFKKFIECQLWDAAPQENVFTSIHDLLEELSGQERSDVLCFLRSILVDLCVVNGYETACLVLNYFPDWLNEVAVRGENRSSLIIWNCFSIRSKGGYHDVTGDENIDEVLFCLAAESLFLVPDGRSIAEIDEELAKSLKYWLPIGSRSDRCLNFAVIHSLFRSTIVLMEARNLIDRAIQMLYDELEKRLQITDDYARKSAQGSKRTWK</sequence>
<protein>
    <recommendedName>
        <fullName evidence="2">Vacuolar protein sorting-associated protein 8 central domain-containing protein</fullName>
    </recommendedName>
</protein>
<comment type="caution">
    <text evidence="3">The sequence shown here is derived from an EMBL/GenBank/DDBJ whole genome shotgun (WGS) entry which is preliminary data.</text>
</comment>
<organism evidence="3 4">
    <name type="scientific">Gnathostoma spinigerum</name>
    <dbReference type="NCBI Taxonomy" id="75299"/>
    <lineage>
        <taxon>Eukaryota</taxon>
        <taxon>Metazoa</taxon>
        <taxon>Ecdysozoa</taxon>
        <taxon>Nematoda</taxon>
        <taxon>Chromadorea</taxon>
        <taxon>Rhabditida</taxon>
        <taxon>Spirurina</taxon>
        <taxon>Gnathostomatomorpha</taxon>
        <taxon>Gnathostomatoidea</taxon>
        <taxon>Gnathostomatidae</taxon>
        <taxon>Gnathostoma</taxon>
    </lineage>
</organism>
<dbReference type="PANTHER" id="PTHR12616:SF8">
    <property type="entry name" value="VACUOLAR PROTEIN SORTING-ASSOCIATED PROTEIN 8 HOMOLOG"/>
    <property type="match status" value="1"/>
</dbReference>
<dbReference type="AlphaFoldDB" id="A0ABD6E9N8"/>
<proteinExistence type="inferred from homology"/>
<dbReference type="Gene3D" id="2.130.10.10">
    <property type="entry name" value="YVTN repeat-like/Quinoprotein amine dehydrogenase"/>
    <property type="match status" value="1"/>
</dbReference>
<gene>
    <name evidence="3" type="ORF">AB6A40_003422</name>
</gene>
<comment type="similarity">
    <text evidence="1">Belongs to the VPS8 family.</text>
</comment>
<dbReference type="Proteomes" id="UP001608902">
    <property type="component" value="Unassembled WGS sequence"/>
</dbReference>
<dbReference type="InterPro" id="IPR036322">
    <property type="entry name" value="WD40_repeat_dom_sf"/>
</dbReference>
<evidence type="ECO:0000259" key="2">
    <source>
        <dbReference type="Pfam" id="PF12816"/>
    </source>
</evidence>
<dbReference type="PANTHER" id="PTHR12616">
    <property type="entry name" value="VACUOLAR PROTEIN SORTING VPS41"/>
    <property type="match status" value="1"/>
</dbReference>
<keyword evidence="4" id="KW-1185">Reference proteome</keyword>
<dbReference type="Pfam" id="PF12816">
    <property type="entry name" value="TPR_Vps8"/>
    <property type="match status" value="1"/>
</dbReference>
<feature type="domain" description="Vacuolar protein sorting-associated protein 8 central" evidence="2">
    <location>
        <begin position="531"/>
        <end position="708"/>
    </location>
</feature>
<evidence type="ECO:0000256" key="1">
    <source>
        <dbReference type="ARBA" id="ARBA00009422"/>
    </source>
</evidence>